<feature type="compositionally biased region" description="Basic and acidic residues" evidence="1">
    <location>
        <begin position="536"/>
        <end position="598"/>
    </location>
</feature>
<keyword evidence="4" id="KW-1185">Reference proteome</keyword>
<dbReference type="InterPro" id="IPR052793">
    <property type="entry name" value="EJC-associated_protein"/>
</dbReference>
<dbReference type="SUPFAM" id="SSF68906">
    <property type="entry name" value="SAP domain"/>
    <property type="match status" value="1"/>
</dbReference>
<name>E3MGI2_CAERE</name>
<dbReference type="FunCoup" id="E3MGI2">
    <property type="interactions" value="464"/>
</dbReference>
<dbReference type="HOGENOM" id="CLU_398137_0_0_1"/>
<organism evidence="4">
    <name type="scientific">Caenorhabditis remanei</name>
    <name type="common">Caenorhabditis vulgaris</name>
    <dbReference type="NCBI Taxonomy" id="31234"/>
    <lineage>
        <taxon>Eukaryota</taxon>
        <taxon>Metazoa</taxon>
        <taxon>Ecdysozoa</taxon>
        <taxon>Nematoda</taxon>
        <taxon>Chromadorea</taxon>
        <taxon>Rhabditida</taxon>
        <taxon>Rhabditina</taxon>
        <taxon>Rhabditomorpha</taxon>
        <taxon>Rhabditoidea</taxon>
        <taxon>Rhabditidae</taxon>
        <taxon>Peloderinae</taxon>
        <taxon>Caenorhabditis</taxon>
    </lineage>
</organism>
<protein>
    <submittedName>
        <fullName evidence="3">CRE-ACIN-1 protein</fullName>
    </submittedName>
</protein>
<dbReference type="InterPro" id="IPR035979">
    <property type="entry name" value="RBD_domain_sf"/>
</dbReference>
<dbReference type="STRING" id="31234.E3MGI2"/>
<reference evidence="3" key="1">
    <citation type="submission" date="2007-07" db="EMBL/GenBank/DDBJ databases">
        <title>PCAP assembly of the Caenorhabditis remanei genome.</title>
        <authorList>
            <consortium name="The Caenorhabditis remanei Sequencing Consortium"/>
            <person name="Wilson R.K."/>
        </authorList>
    </citation>
    <scope>NUCLEOTIDE SEQUENCE [LARGE SCALE GENOMIC DNA]</scope>
    <source>
        <strain evidence="3">PB4641</strain>
    </source>
</reference>
<accession>E3MGI2</accession>
<evidence type="ECO:0000259" key="2">
    <source>
        <dbReference type="PROSITE" id="PS50800"/>
    </source>
</evidence>
<feature type="compositionally biased region" description="Basic and acidic residues" evidence="1">
    <location>
        <begin position="478"/>
        <end position="515"/>
    </location>
</feature>
<feature type="region of interest" description="Disordered" evidence="1">
    <location>
        <begin position="48"/>
        <end position="298"/>
    </location>
</feature>
<evidence type="ECO:0000313" key="3">
    <source>
        <dbReference type="EMBL" id="EFP01459.1"/>
    </source>
</evidence>
<feature type="domain" description="SAP" evidence="2">
    <location>
        <begin position="13"/>
        <end position="47"/>
    </location>
</feature>
<feature type="region of interest" description="Disordered" evidence="1">
    <location>
        <begin position="433"/>
        <end position="515"/>
    </location>
</feature>
<dbReference type="GO" id="GO:0003723">
    <property type="term" value="F:RNA binding"/>
    <property type="evidence" value="ECO:0007669"/>
    <property type="project" value="TreeGrafter"/>
</dbReference>
<feature type="compositionally biased region" description="Basic and acidic residues" evidence="1">
    <location>
        <begin position="433"/>
        <end position="442"/>
    </location>
</feature>
<dbReference type="PANTHER" id="PTHR46589">
    <property type="entry name" value="APOPTOTIC CHROMATIN CONDENSATION INDUCER IN THE NUCLEUS"/>
    <property type="match status" value="1"/>
</dbReference>
<dbReference type="GO" id="GO:0061574">
    <property type="term" value="C:ASAP complex"/>
    <property type="evidence" value="ECO:0007669"/>
    <property type="project" value="TreeGrafter"/>
</dbReference>
<feature type="compositionally biased region" description="Basic and acidic residues" evidence="1">
    <location>
        <begin position="116"/>
        <end position="127"/>
    </location>
</feature>
<dbReference type="Gene3D" id="3.30.70.330">
    <property type="match status" value="1"/>
</dbReference>
<dbReference type="SMART" id="SM00513">
    <property type="entry name" value="SAP"/>
    <property type="match status" value="1"/>
</dbReference>
<dbReference type="Pfam" id="PF16294">
    <property type="entry name" value="RSB_motif"/>
    <property type="match status" value="1"/>
</dbReference>
<sequence>MSDDDIMIDGRPLSSLKVAELKEELEKRQISIKGVKAVLQDKLREVIASQGDTNVETLGLEPKRQRTDSDASGTNVSQNDSSPTKKSDLSPTKRQTPRRSQKTSQSSADNEPVEAEPEKELHQKIDTETAESNTGTEEDNGPSGKPEASDLPAVEDSRTIIENNGEVNVPAVEQNETAAGDSVAPVTIKTVEAQAMNSESSNEKVEKEEATTDEVADEKEEPKKGKKDEDDDELDYGDDEEKEQNEDSMDAEDVKEEKEKVIQIDRNQGKKDDGVKKEDKVRGSVSHRRVSSPSSRHPVSNIVHIRGLTRPFTERQLRNEIERHGGEIVDFWIDKVKSHCFAQLNTDADAGKVLDAMHDIVWPDGNPKKLAIVFDTEDNMIKYKEGRESTIIEPATIGGRADRLSTTSQTSMLGGKASLQITLQNVIRDNDKLDSERKEKRGTLASRLTRVDDKDKGKEERKRKRSETPPFSRGAGFMDEKKPKHDEIDRGTRRDESSRRVVEEEVPKKSLDQCFKKTAALPPIYYLPLTDEQVAEKNNKKKTNEPEKAPERVERPEIDRNRGERSDHGDRAARVDRGGDRGDRGDRNDRGDRGDRGDRPRRRD</sequence>
<dbReference type="InterPro" id="IPR012677">
    <property type="entry name" value="Nucleotide-bd_a/b_plait_sf"/>
</dbReference>
<feature type="compositionally biased region" description="Basic and acidic residues" evidence="1">
    <location>
        <begin position="201"/>
        <end position="210"/>
    </location>
</feature>
<feature type="compositionally biased region" description="Polar residues" evidence="1">
    <location>
        <begin position="70"/>
        <end position="82"/>
    </location>
</feature>
<dbReference type="PROSITE" id="PS50800">
    <property type="entry name" value="SAP"/>
    <property type="match status" value="1"/>
</dbReference>
<dbReference type="PANTHER" id="PTHR46589:SF1">
    <property type="entry name" value="APOPTOTIC CHROMATIN CONDENSATION INDUCER IN THE NUCLEUS"/>
    <property type="match status" value="1"/>
</dbReference>
<dbReference type="InterPro" id="IPR032552">
    <property type="entry name" value="RSB_motif"/>
</dbReference>
<dbReference type="AlphaFoldDB" id="E3MGI2"/>
<dbReference type="EMBL" id="DS268443">
    <property type="protein sequence ID" value="EFP01459.1"/>
    <property type="molecule type" value="Genomic_DNA"/>
</dbReference>
<feature type="region of interest" description="Disordered" evidence="1">
    <location>
        <begin position="536"/>
        <end position="604"/>
    </location>
</feature>
<dbReference type="OrthoDB" id="5348404at2759"/>
<dbReference type="Proteomes" id="UP000008281">
    <property type="component" value="Unassembled WGS sequence"/>
</dbReference>
<dbReference type="InterPro" id="IPR036361">
    <property type="entry name" value="SAP_dom_sf"/>
</dbReference>
<dbReference type="Pfam" id="PF02037">
    <property type="entry name" value="SAP"/>
    <property type="match status" value="1"/>
</dbReference>
<evidence type="ECO:0000256" key="1">
    <source>
        <dbReference type="SAM" id="MobiDB-lite"/>
    </source>
</evidence>
<dbReference type="Gene3D" id="1.10.720.30">
    <property type="entry name" value="SAP domain"/>
    <property type="match status" value="1"/>
</dbReference>
<dbReference type="CDD" id="cd12432">
    <property type="entry name" value="RRM_ACINU"/>
    <property type="match status" value="1"/>
</dbReference>
<feature type="compositionally biased region" description="Basic and acidic residues" evidence="1">
    <location>
        <begin position="255"/>
        <end position="282"/>
    </location>
</feature>
<dbReference type="GO" id="GO:0008380">
    <property type="term" value="P:RNA splicing"/>
    <property type="evidence" value="ECO:0007669"/>
    <property type="project" value="TreeGrafter"/>
</dbReference>
<proteinExistence type="predicted"/>
<dbReference type="InterPro" id="IPR003034">
    <property type="entry name" value="SAP_dom"/>
</dbReference>
<evidence type="ECO:0000313" key="4">
    <source>
        <dbReference type="Proteomes" id="UP000008281"/>
    </source>
</evidence>
<feature type="compositionally biased region" description="Basic and acidic residues" evidence="1">
    <location>
        <begin position="449"/>
        <end position="460"/>
    </location>
</feature>
<dbReference type="InterPro" id="IPR034257">
    <property type="entry name" value="Acinus_RRM"/>
</dbReference>
<gene>
    <name evidence="3" type="primary">Cre-acin-1</name>
    <name evidence="3" type="ORF">CRE_23930</name>
</gene>
<feature type="compositionally biased region" description="Acidic residues" evidence="1">
    <location>
        <begin position="229"/>
        <end position="254"/>
    </location>
</feature>
<dbReference type="eggNOG" id="KOG2416">
    <property type="taxonomic scope" value="Eukaryota"/>
</dbReference>
<dbReference type="OMA" id="SKCFVAY"/>
<dbReference type="SUPFAM" id="SSF54928">
    <property type="entry name" value="RNA-binding domain, RBD"/>
    <property type="match status" value="1"/>
</dbReference>
<dbReference type="InParanoid" id="E3MGI2"/>
<dbReference type="GO" id="GO:0071011">
    <property type="term" value="C:precatalytic spliceosome"/>
    <property type="evidence" value="ECO:0007669"/>
    <property type="project" value="TreeGrafter"/>
</dbReference>